<dbReference type="Proteomes" id="UP000001058">
    <property type="component" value="Unassembled WGS sequence"/>
</dbReference>
<dbReference type="AlphaFoldDB" id="D8TPN5"/>
<evidence type="ECO:0000313" key="3">
    <source>
        <dbReference type="Proteomes" id="UP000001058"/>
    </source>
</evidence>
<gene>
    <name evidence="2" type="ORF">VOLCADRAFT_88680</name>
</gene>
<organism evidence="3">
    <name type="scientific">Volvox carteri f. nagariensis</name>
    <dbReference type="NCBI Taxonomy" id="3068"/>
    <lineage>
        <taxon>Eukaryota</taxon>
        <taxon>Viridiplantae</taxon>
        <taxon>Chlorophyta</taxon>
        <taxon>core chlorophytes</taxon>
        <taxon>Chlorophyceae</taxon>
        <taxon>CS clade</taxon>
        <taxon>Chlamydomonadales</taxon>
        <taxon>Volvocaceae</taxon>
        <taxon>Volvox</taxon>
    </lineage>
</organism>
<keyword evidence="1" id="KW-0732">Signal</keyword>
<feature type="chain" id="PRO_5003123756" description="Peptidase S8/S53 domain-containing protein" evidence="1">
    <location>
        <begin position="23"/>
        <end position="445"/>
    </location>
</feature>
<evidence type="ECO:0008006" key="4">
    <source>
        <dbReference type="Google" id="ProtNLM"/>
    </source>
</evidence>
<dbReference type="InParanoid" id="D8TPN5"/>
<evidence type="ECO:0000256" key="1">
    <source>
        <dbReference type="SAM" id="SignalP"/>
    </source>
</evidence>
<dbReference type="GeneID" id="9624386"/>
<name>D8TPN5_VOLCA</name>
<dbReference type="RefSeq" id="XP_002948390.1">
    <property type="nucleotide sequence ID" value="XM_002948344.1"/>
</dbReference>
<sequence>MGHAVLYTAKVILILLSFKAFATKQIVLRTGVVNLRAAEPPMVAFMPPPDERIMPPEFFFIISRSELSIMSYDNDSHAREIIRRIEEIPFASVLSYLPVNSLLVFGEDSAVNAIRFDLNTSWCSYQEAQKISPELFPVLRTAQGLVPSLGGDMLFVLEGLLPLLQRLATDATNQQQQDADLGKLLGRMVTLNQPVIELGGDSYDSSTANATVHRYGLLVEMVPAVTLEMLQYAANIWPEVLAENMQMSAEDVCWPVIYPPEIGVILSVYLCEEDLLIGIAWFAKLDITRSVYPMIREENMDVLASSLMQTGRLSQAQYDMTSDINFWLGQPIEMTKDEWPYWAAGLQGQGEIVGVGDSGVDVSTCYMEDPDYAGEYVARLRDPSRAPTIGSMAYWRIPSHRKIAQYAFKPSKRVDAIILFLSEFAARVNLCVLRRYDHKVGLLSE</sequence>
<feature type="signal peptide" evidence="1">
    <location>
        <begin position="1"/>
        <end position="22"/>
    </location>
</feature>
<proteinExistence type="predicted"/>
<protein>
    <recommendedName>
        <fullName evidence="4">Peptidase S8/S53 domain-containing protein</fullName>
    </recommendedName>
</protein>
<keyword evidence="3" id="KW-1185">Reference proteome</keyword>
<dbReference type="OrthoDB" id="536624at2759"/>
<evidence type="ECO:0000313" key="2">
    <source>
        <dbReference type="EMBL" id="EFJ50797.1"/>
    </source>
</evidence>
<dbReference type="KEGG" id="vcn:VOLCADRAFT_88680"/>
<reference evidence="2 3" key="1">
    <citation type="journal article" date="2010" name="Science">
        <title>Genomic analysis of organismal complexity in the multicellular green alga Volvox carteri.</title>
        <authorList>
            <person name="Prochnik S.E."/>
            <person name="Umen J."/>
            <person name="Nedelcu A.M."/>
            <person name="Hallmann A."/>
            <person name="Miller S.M."/>
            <person name="Nishii I."/>
            <person name="Ferris P."/>
            <person name="Kuo A."/>
            <person name="Mitros T."/>
            <person name="Fritz-Laylin L.K."/>
            <person name="Hellsten U."/>
            <person name="Chapman J."/>
            <person name="Simakov O."/>
            <person name="Rensing S.A."/>
            <person name="Terry A."/>
            <person name="Pangilinan J."/>
            <person name="Kapitonov V."/>
            <person name="Jurka J."/>
            <person name="Salamov A."/>
            <person name="Shapiro H."/>
            <person name="Schmutz J."/>
            <person name="Grimwood J."/>
            <person name="Lindquist E."/>
            <person name="Lucas S."/>
            <person name="Grigoriev I.V."/>
            <person name="Schmitt R."/>
            <person name="Kirk D."/>
            <person name="Rokhsar D.S."/>
        </authorList>
    </citation>
    <scope>NUCLEOTIDE SEQUENCE [LARGE SCALE GENOMIC DNA]</scope>
    <source>
        <strain evidence="3">f. Nagariensis / Eve</strain>
    </source>
</reference>
<accession>D8TPN5</accession>
<dbReference type="EMBL" id="GL378330">
    <property type="protein sequence ID" value="EFJ50797.1"/>
    <property type="molecule type" value="Genomic_DNA"/>
</dbReference>